<proteinExistence type="inferred from homology"/>
<name>A0AAV3P0J4_LITER</name>
<gene>
    <name evidence="6" type="ORF">LIER_42836</name>
</gene>
<dbReference type="Proteomes" id="UP001454036">
    <property type="component" value="Unassembled WGS sequence"/>
</dbReference>
<accession>A0AAV3P0J4</accession>
<keyword evidence="4" id="KW-1133">Transmembrane helix</keyword>
<dbReference type="EMBL" id="BAABME010031253">
    <property type="protein sequence ID" value="GAA0144979.1"/>
    <property type="molecule type" value="Genomic_DNA"/>
</dbReference>
<evidence type="ECO:0000256" key="1">
    <source>
        <dbReference type="ARBA" id="ARBA00004141"/>
    </source>
</evidence>
<comment type="similarity">
    <text evidence="2">Belongs to the CDC50/LEM3 family.</text>
</comment>
<organism evidence="6 7">
    <name type="scientific">Lithospermum erythrorhizon</name>
    <name type="common">Purple gromwell</name>
    <name type="synonym">Lithospermum officinale var. erythrorhizon</name>
    <dbReference type="NCBI Taxonomy" id="34254"/>
    <lineage>
        <taxon>Eukaryota</taxon>
        <taxon>Viridiplantae</taxon>
        <taxon>Streptophyta</taxon>
        <taxon>Embryophyta</taxon>
        <taxon>Tracheophyta</taxon>
        <taxon>Spermatophyta</taxon>
        <taxon>Magnoliopsida</taxon>
        <taxon>eudicotyledons</taxon>
        <taxon>Gunneridae</taxon>
        <taxon>Pentapetalae</taxon>
        <taxon>asterids</taxon>
        <taxon>lamiids</taxon>
        <taxon>Boraginales</taxon>
        <taxon>Boraginaceae</taxon>
        <taxon>Boraginoideae</taxon>
        <taxon>Lithospermeae</taxon>
        <taxon>Lithospermum</taxon>
    </lineage>
</organism>
<comment type="caution">
    <text evidence="6">The sequence shown here is derived from an EMBL/GenBank/DDBJ whole genome shotgun (WGS) entry which is preliminary data.</text>
</comment>
<evidence type="ECO:0000313" key="7">
    <source>
        <dbReference type="Proteomes" id="UP001454036"/>
    </source>
</evidence>
<evidence type="ECO:0000256" key="2">
    <source>
        <dbReference type="ARBA" id="ARBA00009457"/>
    </source>
</evidence>
<comment type="subcellular location">
    <subcellularLocation>
        <location evidence="1">Membrane</location>
        <topology evidence="1">Multi-pass membrane protein</topology>
    </subcellularLocation>
</comment>
<evidence type="ECO:0000313" key="6">
    <source>
        <dbReference type="EMBL" id="GAA0144979.1"/>
    </source>
</evidence>
<evidence type="ECO:0000256" key="3">
    <source>
        <dbReference type="ARBA" id="ARBA00022692"/>
    </source>
</evidence>
<evidence type="ECO:0000256" key="5">
    <source>
        <dbReference type="ARBA" id="ARBA00023136"/>
    </source>
</evidence>
<evidence type="ECO:0000256" key="4">
    <source>
        <dbReference type="ARBA" id="ARBA00022989"/>
    </source>
</evidence>
<keyword evidence="3" id="KW-0812">Transmembrane</keyword>
<protein>
    <submittedName>
        <fullName evidence="6">Uncharacterized protein</fullName>
    </submittedName>
</protein>
<dbReference type="PANTHER" id="PTHR10926">
    <property type="entry name" value="CELL CYCLE CONTROL PROTEIN 50"/>
    <property type="match status" value="1"/>
</dbReference>
<keyword evidence="7" id="KW-1185">Reference proteome</keyword>
<dbReference type="GO" id="GO:0005783">
    <property type="term" value="C:endoplasmic reticulum"/>
    <property type="evidence" value="ECO:0007669"/>
    <property type="project" value="TreeGrafter"/>
</dbReference>
<dbReference type="PANTHER" id="PTHR10926:SF0">
    <property type="entry name" value="CDC50, ISOFORM A"/>
    <property type="match status" value="1"/>
</dbReference>
<dbReference type="AlphaFoldDB" id="A0AAV3P0J4"/>
<sequence length="143" mass="16728">MQVAPRYLFCFDFCRSFICRSDTYSLSVNNQSLDINKKDISWKSDRDHKFGKDVYPTNFQNGTLRGGEILNETKPLSEQEDLNVWMRTAALPTFRKLYGKIETDLQEGLCFFLAVAFTLIYLIKPRCLGDPSYLSWNRNLEKF</sequence>
<dbReference type="InterPro" id="IPR005045">
    <property type="entry name" value="CDC50/LEM3_fam"/>
</dbReference>
<dbReference type="Pfam" id="PF03381">
    <property type="entry name" value="CDC50"/>
    <property type="match status" value="1"/>
</dbReference>
<dbReference type="GO" id="GO:0005886">
    <property type="term" value="C:plasma membrane"/>
    <property type="evidence" value="ECO:0007669"/>
    <property type="project" value="TreeGrafter"/>
</dbReference>
<keyword evidence="5" id="KW-0472">Membrane</keyword>
<dbReference type="GO" id="GO:0005794">
    <property type="term" value="C:Golgi apparatus"/>
    <property type="evidence" value="ECO:0007669"/>
    <property type="project" value="TreeGrafter"/>
</dbReference>
<reference evidence="6 7" key="1">
    <citation type="submission" date="2024-01" db="EMBL/GenBank/DDBJ databases">
        <title>The complete chloroplast genome sequence of Lithospermum erythrorhizon: insights into the phylogenetic relationship among Boraginaceae species and the maternal lineages of purple gromwells.</title>
        <authorList>
            <person name="Okada T."/>
            <person name="Watanabe K."/>
        </authorList>
    </citation>
    <scope>NUCLEOTIDE SEQUENCE [LARGE SCALE GENOMIC DNA]</scope>
</reference>